<gene>
    <name evidence="4" type="ORF">GGE31_002999</name>
    <name evidence="3" type="ORF">GGE33_003054</name>
    <name evidence="5" type="ORF">GGE35_002940</name>
</gene>
<dbReference type="Proteomes" id="UP000520770">
    <property type="component" value="Unassembled WGS sequence"/>
</dbReference>
<evidence type="ECO:0000313" key="4">
    <source>
        <dbReference type="EMBL" id="MBB4412486.1"/>
    </source>
</evidence>
<evidence type="ECO:0000313" key="5">
    <source>
        <dbReference type="EMBL" id="MBB4447118.1"/>
    </source>
</evidence>
<feature type="transmembrane region" description="Helical" evidence="1">
    <location>
        <begin position="178"/>
        <end position="206"/>
    </location>
</feature>
<dbReference type="EMBL" id="JACIGW010000003">
    <property type="protein sequence ID" value="MBB4349292.1"/>
    <property type="molecule type" value="Genomic_DNA"/>
</dbReference>
<keyword evidence="1" id="KW-1133">Transmembrane helix</keyword>
<feature type="transmembrane region" description="Helical" evidence="1">
    <location>
        <begin position="95"/>
        <end position="118"/>
    </location>
</feature>
<evidence type="ECO:0000313" key="3">
    <source>
        <dbReference type="EMBL" id="MBB4349292.1"/>
    </source>
</evidence>
<sequence length="274" mass="28939">MREVMRFELLAKLGYAARGIVFLLVAALALFSGIAGGQPETKTAISTLLQQPLGRVWVGLIGLGLLGFVAWRLAQSIADADGQGNDGKAMVIRAALLGSAVTYTGLAFFALGHAVSASSDSGGSGEKGLAQWVMSQPFGSYVAIAIGIGLIVGGIVTGAKGALRKFEKYIHFPDRNGLLSYICIYGLIARGAVFSVTGVLFAYAGFKVDPDQAGGISDALEWLRELPFGSVLYVVIAIGLAAFGIYNLIAAHYRTVKEPRLDDVKRAVPMNLRR</sequence>
<evidence type="ECO:0000313" key="8">
    <source>
        <dbReference type="Proteomes" id="UP000576087"/>
    </source>
</evidence>
<feature type="domain" description="DUF1206" evidence="2">
    <location>
        <begin position="96"/>
        <end position="163"/>
    </location>
</feature>
<keyword evidence="1" id="KW-0472">Membrane</keyword>
<dbReference type="Proteomes" id="UP000576087">
    <property type="component" value="Unassembled WGS sequence"/>
</dbReference>
<dbReference type="InterPro" id="IPR009597">
    <property type="entry name" value="DUF1206"/>
</dbReference>
<evidence type="ECO:0000256" key="1">
    <source>
        <dbReference type="SAM" id="Phobius"/>
    </source>
</evidence>
<evidence type="ECO:0000259" key="2">
    <source>
        <dbReference type="Pfam" id="PF06724"/>
    </source>
</evidence>
<keyword evidence="1" id="KW-0812">Transmembrane</keyword>
<feature type="domain" description="DUF1206" evidence="2">
    <location>
        <begin position="186"/>
        <end position="254"/>
    </location>
</feature>
<feature type="transmembrane region" description="Helical" evidence="1">
    <location>
        <begin position="138"/>
        <end position="157"/>
    </location>
</feature>
<protein>
    <recommendedName>
        <fullName evidence="2">DUF1206 domain-containing protein</fullName>
    </recommendedName>
</protein>
<keyword evidence="7" id="KW-1185">Reference proteome</keyword>
<feature type="transmembrane region" description="Helical" evidence="1">
    <location>
        <begin position="53"/>
        <end position="74"/>
    </location>
</feature>
<evidence type="ECO:0000313" key="6">
    <source>
        <dbReference type="Proteomes" id="UP000520770"/>
    </source>
</evidence>
<accession>A0A7W6WQD7</accession>
<dbReference type="Proteomes" id="UP000524535">
    <property type="component" value="Unassembled WGS sequence"/>
</dbReference>
<dbReference type="Pfam" id="PF06724">
    <property type="entry name" value="DUF1206"/>
    <property type="match status" value="3"/>
</dbReference>
<dbReference type="RefSeq" id="WP_183824327.1">
    <property type="nucleotide sequence ID" value="NZ_JACIGW010000003.1"/>
</dbReference>
<dbReference type="AlphaFoldDB" id="A0A7W6WQD7"/>
<feature type="transmembrane region" description="Helical" evidence="1">
    <location>
        <begin position="226"/>
        <end position="249"/>
    </location>
</feature>
<dbReference type="EMBL" id="JACIGY010000003">
    <property type="protein sequence ID" value="MBB4412486.1"/>
    <property type="molecule type" value="Genomic_DNA"/>
</dbReference>
<proteinExistence type="predicted"/>
<name>A0A7W6WQD7_9HYPH</name>
<dbReference type="EMBL" id="JACIHM010000003">
    <property type="protein sequence ID" value="MBB4447118.1"/>
    <property type="molecule type" value="Genomic_DNA"/>
</dbReference>
<feature type="domain" description="DUF1206" evidence="2">
    <location>
        <begin position="13"/>
        <end position="77"/>
    </location>
</feature>
<organism evidence="3 6">
    <name type="scientific">Aliirhizobium cellulosilyticum</name>
    <dbReference type="NCBI Taxonomy" id="393664"/>
    <lineage>
        <taxon>Bacteria</taxon>
        <taxon>Pseudomonadati</taxon>
        <taxon>Pseudomonadota</taxon>
        <taxon>Alphaproteobacteria</taxon>
        <taxon>Hyphomicrobiales</taxon>
        <taxon>Rhizobiaceae</taxon>
        <taxon>Aliirhizobium</taxon>
    </lineage>
</organism>
<evidence type="ECO:0000313" key="7">
    <source>
        <dbReference type="Proteomes" id="UP000524535"/>
    </source>
</evidence>
<comment type="caution">
    <text evidence="3">The sequence shown here is derived from an EMBL/GenBank/DDBJ whole genome shotgun (WGS) entry which is preliminary data.</text>
</comment>
<reference evidence="6 7" key="1">
    <citation type="submission" date="2020-08" db="EMBL/GenBank/DDBJ databases">
        <title>Genomic Encyclopedia of Type Strains, Phase IV (KMG-V): Genome sequencing to study the core and pangenomes of soil and plant-associated prokaryotes.</title>
        <authorList>
            <person name="Whitman W."/>
        </authorList>
    </citation>
    <scope>NUCLEOTIDE SEQUENCE [LARGE SCALE GENOMIC DNA]</scope>
    <source>
        <strain evidence="4 7">SEMIA 444</strain>
        <strain evidence="3 6">SEMIA 448</strain>
        <strain evidence="5 8">SEMIA 452</strain>
    </source>
</reference>